<dbReference type="InterPro" id="IPR010057">
    <property type="entry name" value="Transcription_activator_Rgg_C"/>
</dbReference>
<protein>
    <submittedName>
        <fullName evidence="2">Transcriptional activator, Rgg/GadR/MutR family, C-terminal domain-containing protein</fullName>
    </submittedName>
</protein>
<dbReference type="EMBL" id="FOOY01000006">
    <property type="protein sequence ID" value="SFG24371.1"/>
    <property type="molecule type" value="Genomic_DNA"/>
</dbReference>
<feature type="domain" description="HTH cro/C1-type" evidence="1">
    <location>
        <begin position="9"/>
        <end position="62"/>
    </location>
</feature>
<dbReference type="Gene3D" id="1.10.260.40">
    <property type="entry name" value="lambda repressor-like DNA-binding domains"/>
    <property type="match status" value="1"/>
</dbReference>
<reference evidence="3" key="1">
    <citation type="submission" date="2016-10" db="EMBL/GenBank/DDBJ databases">
        <authorList>
            <person name="Varghese N."/>
            <person name="Submissions S."/>
        </authorList>
    </citation>
    <scope>NUCLEOTIDE SEQUENCE [LARGE SCALE GENOMIC DNA]</scope>
    <source>
        <strain evidence="3">ATCC 700379</strain>
    </source>
</reference>
<dbReference type="InterPro" id="IPR053163">
    <property type="entry name" value="HTH-type_regulator_Rgg"/>
</dbReference>
<organism evidence="2 3">
    <name type="scientific">Sporolactobacillus nakayamae</name>
    <dbReference type="NCBI Taxonomy" id="269670"/>
    <lineage>
        <taxon>Bacteria</taxon>
        <taxon>Bacillati</taxon>
        <taxon>Bacillota</taxon>
        <taxon>Bacilli</taxon>
        <taxon>Bacillales</taxon>
        <taxon>Sporolactobacillaceae</taxon>
        <taxon>Sporolactobacillus</taxon>
    </lineage>
</organism>
<dbReference type="PANTHER" id="PTHR37038:SF12">
    <property type="entry name" value="TRANSCRIPTIONAL REGULATOR"/>
    <property type="match status" value="1"/>
</dbReference>
<gene>
    <name evidence="2" type="ORF">SAMN02982927_01112</name>
</gene>
<evidence type="ECO:0000313" key="3">
    <source>
        <dbReference type="Proteomes" id="UP000198752"/>
    </source>
</evidence>
<dbReference type="STRING" id="269670.SAMN02982927_01112"/>
<dbReference type="RefSeq" id="WP_093670897.1">
    <property type="nucleotide sequence ID" value="NZ_FOOY01000006.1"/>
</dbReference>
<dbReference type="CDD" id="cd00093">
    <property type="entry name" value="HTH_XRE"/>
    <property type="match status" value="1"/>
</dbReference>
<dbReference type="Pfam" id="PF01381">
    <property type="entry name" value="HTH_3"/>
    <property type="match status" value="1"/>
</dbReference>
<proteinExistence type="predicted"/>
<dbReference type="InterPro" id="IPR010982">
    <property type="entry name" value="Lambda_DNA-bd_dom_sf"/>
</dbReference>
<dbReference type="SUPFAM" id="SSF47413">
    <property type="entry name" value="lambda repressor-like DNA-binding domains"/>
    <property type="match status" value="1"/>
</dbReference>
<dbReference type="NCBIfam" id="TIGR01716">
    <property type="entry name" value="RGG_Cterm"/>
    <property type="match status" value="1"/>
</dbReference>
<dbReference type="SMART" id="SM00530">
    <property type="entry name" value="HTH_XRE"/>
    <property type="match status" value="1"/>
</dbReference>
<dbReference type="GO" id="GO:0003677">
    <property type="term" value="F:DNA binding"/>
    <property type="evidence" value="ECO:0007669"/>
    <property type="project" value="InterPro"/>
</dbReference>
<accession>A0A1I2QFL6</accession>
<keyword evidence="3" id="KW-1185">Reference proteome</keyword>
<sequence>MSLTIGAALHSFRVDKNMSLKQVAAGIISSSFLSKLENGKTEISFSHLLRIIDRLNITFEELLARMNDQMGIFGMKSGLNEISTALYANNDKLLEDLETRYHRKWIESKETSFQFLEIISRGYLRHLKDTLLTKKDAETIRIYLYSIQSWGEFELLVFGNCVIVLPTKTLVNLTNLLSLRTDKFQTVNRSLVIGTLLNAANILIERGEQILPNKIFMRINSLHISENDFLLRQQFLMLQGLYEITLGHVSSGKKTAEKAIEIARVLGAKEFAVNDSATLKEYLLKYSKK</sequence>
<dbReference type="InterPro" id="IPR001387">
    <property type="entry name" value="Cro/C1-type_HTH"/>
</dbReference>
<dbReference type="OrthoDB" id="252257at2"/>
<dbReference type="PROSITE" id="PS50943">
    <property type="entry name" value="HTH_CROC1"/>
    <property type="match status" value="1"/>
</dbReference>
<evidence type="ECO:0000259" key="1">
    <source>
        <dbReference type="PROSITE" id="PS50943"/>
    </source>
</evidence>
<evidence type="ECO:0000313" key="2">
    <source>
        <dbReference type="EMBL" id="SFG24371.1"/>
    </source>
</evidence>
<name>A0A1I2QFL6_9BACL</name>
<dbReference type="Pfam" id="PF21259">
    <property type="entry name" value="Rgg_C"/>
    <property type="match status" value="1"/>
</dbReference>
<dbReference type="AlphaFoldDB" id="A0A1I2QFL6"/>
<dbReference type="PANTHER" id="PTHR37038">
    <property type="entry name" value="TRANSCRIPTIONAL REGULATOR-RELATED"/>
    <property type="match status" value="1"/>
</dbReference>
<dbReference type="Proteomes" id="UP000198752">
    <property type="component" value="Unassembled WGS sequence"/>
</dbReference>